<organism evidence="2 3">
    <name type="scientific">Quercus lobata</name>
    <name type="common">Valley oak</name>
    <dbReference type="NCBI Taxonomy" id="97700"/>
    <lineage>
        <taxon>Eukaryota</taxon>
        <taxon>Viridiplantae</taxon>
        <taxon>Streptophyta</taxon>
        <taxon>Embryophyta</taxon>
        <taxon>Tracheophyta</taxon>
        <taxon>Spermatophyta</taxon>
        <taxon>Magnoliopsida</taxon>
        <taxon>eudicotyledons</taxon>
        <taxon>Gunneridae</taxon>
        <taxon>Pentapetalae</taxon>
        <taxon>rosids</taxon>
        <taxon>fabids</taxon>
        <taxon>Fagales</taxon>
        <taxon>Fagaceae</taxon>
        <taxon>Quercus</taxon>
    </lineage>
</organism>
<accession>A0A7N2L491</accession>
<keyword evidence="1" id="KW-0732">Signal</keyword>
<dbReference type="AlphaFoldDB" id="A0A7N2L491"/>
<dbReference type="Gramene" id="QL03p003112:mrna">
    <property type="protein sequence ID" value="QL03p003112:mrna"/>
    <property type="gene ID" value="QL03p003112"/>
</dbReference>
<dbReference type="Proteomes" id="UP000594261">
    <property type="component" value="Chromosome 3"/>
</dbReference>
<protein>
    <submittedName>
        <fullName evidence="2">Uncharacterized protein</fullName>
    </submittedName>
</protein>
<dbReference type="EnsemblPlants" id="QL03p003112:mrna">
    <property type="protein sequence ID" value="QL03p003112:mrna"/>
    <property type="gene ID" value="QL03p003112"/>
</dbReference>
<evidence type="ECO:0000256" key="1">
    <source>
        <dbReference type="SAM" id="SignalP"/>
    </source>
</evidence>
<reference evidence="2 3" key="1">
    <citation type="journal article" date="2016" name="G3 (Bethesda)">
        <title>First Draft Assembly and Annotation of the Genome of a California Endemic Oak Quercus lobata Nee (Fagaceae).</title>
        <authorList>
            <person name="Sork V.L."/>
            <person name="Fitz-Gibbon S.T."/>
            <person name="Puiu D."/>
            <person name="Crepeau M."/>
            <person name="Gugger P.F."/>
            <person name="Sherman R."/>
            <person name="Stevens K."/>
            <person name="Langley C.H."/>
            <person name="Pellegrini M."/>
            <person name="Salzberg S.L."/>
        </authorList>
    </citation>
    <scope>NUCLEOTIDE SEQUENCE [LARGE SCALE GENOMIC DNA]</scope>
    <source>
        <strain evidence="2 3">cv. SW786</strain>
    </source>
</reference>
<evidence type="ECO:0000313" key="3">
    <source>
        <dbReference type="Proteomes" id="UP000594261"/>
    </source>
</evidence>
<keyword evidence="3" id="KW-1185">Reference proteome</keyword>
<proteinExistence type="predicted"/>
<dbReference type="EMBL" id="LRBV02000003">
    <property type="status" value="NOT_ANNOTATED_CDS"/>
    <property type="molecule type" value="Genomic_DNA"/>
</dbReference>
<dbReference type="InParanoid" id="A0A7N2L491"/>
<evidence type="ECO:0000313" key="2">
    <source>
        <dbReference type="EnsemblPlants" id="QL03p003112:mrna"/>
    </source>
</evidence>
<name>A0A7N2L491_QUELO</name>
<feature type="chain" id="PRO_5029877063" evidence="1">
    <location>
        <begin position="23"/>
        <end position="112"/>
    </location>
</feature>
<reference evidence="2" key="2">
    <citation type="submission" date="2021-01" db="UniProtKB">
        <authorList>
            <consortium name="EnsemblPlants"/>
        </authorList>
    </citation>
    <scope>IDENTIFICATION</scope>
</reference>
<feature type="signal peptide" evidence="1">
    <location>
        <begin position="1"/>
        <end position="22"/>
    </location>
</feature>
<sequence length="112" mass="12830">MTYAIPNVNALIFLNFWQVLDADNGRRLESFTGRVATRDIVQFVPLREVHSEYIMTLVCLEKAFVITSKSIHKLWADFCGLGSIGRATWKILTYMRGRDIKTRPLHVAPMST</sequence>